<evidence type="ECO:0008006" key="4">
    <source>
        <dbReference type="Google" id="ProtNLM"/>
    </source>
</evidence>
<accession>Q5BG38</accession>
<dbReference type="RefSeq" id="XP_658096.1">
    <property type="nucleotide sequence ID" value="XM_653004.1"/>
</dbReference>
<dbReference type="eggNOG" id="ENOG502SGG8">
    <property type="taxonomic scope" value="Eukaryota"/>
</dbReference>
<keyword evidence="1" id="KW-0732">Signal</keyword>
<dbReference type="PANTHER" id="PTHR39603">
    <property type="entry name" value="CYANOVIRIN-N DOMAIN-CONTAINING PROTEIN"/>
    <property type="match status" value="1"/>
</dbReference>
<organism evidence="2 3">
    <name type="scientific">Emericella nidulans (strain FGSC A4 / ATCC 38163 / CBS 112.46 / NRRL 194 / M139)</name>
    <name type="common">Aspergillus nidulans</name>
    <dbReference type="NCBI Taxonomy" id="227321"/>
    <lineage>
        <taxon>Eukaryota</taxon>
        <taxon>Fungi</taxon>
        <taxon>Dikarya</taxon>
        <taxon>Ascomycota</taxon>
        <taxon>Pezizomycotina</taxon>
        <taxon>Eurotiomycetes</taxon>
        <taxon>Eurotiomycetidae</taxon>
        <taxon>Eurotiales</taxon>
        <taxon>Aspergillaceae</taxon>
        <taxon>Aspergillus</taxon>
        <taxon>Aspergillus subgen. Nidulantes</taxon>
    </lineage>
</organism>
<dbReference type="OrthoDB" id="2112446at2759"/>
<proteinExistence type="predicted"/>
<keyword evidence="3" id="KW-1185">Reference proteome</keyword>
<dbReference type="InParanoid" id="Q5BG38"/>
<accession>C8VSY6</accession>
<feature type="chain" id="PRO_5010164941" description="Cyanovirin-N domain-containing protein" evidence="1">
    <location>
        <begin position="25"/>
        <end position="141"/>
    </location>
</feature>
<gene>
    <name evidence="2" type="ORF">ANIA_00492</name>
</gene>
<protein>
    <recommendedName>
        <fullName evidence="4">Cyanovirin-N domain-containing protein</fullName>
    </recommendedName>
</protein>
<dbReference type="GeneID" id="2876271"/>
<feature type="signal peptide" evidence="1">
    <location>
        <begin position="1"/>
        <end position="24"/>
    </location>
</feature>
<sequence length="141" mass="14744">MPSTSPISIVYFTALLGLVSTTLAFPTFTPTEPLSKRIALTCNNDGGLYRPVSEAQACVDYLLTKSTDDCVVSGDETVFCQAGDTVITGSRTGKGGESSLCRDVAKGAQRIIDSCTTPEGYVGGFNAAEGNGALIVSIHRR</sequence>
<dbReference type="VEuPathDB" id="FungiDB:AN0492"/>
<dbReference type="AlphaFoldDB" id="Q5BG38"/>
<evidence type="ECO:0000256" key="1">
    <source>
        <dbReference type="SAM" id="SignalP"/>
    </source>
</evidence>
<reference evidence="3" key="1">
    <citation type="journal article" date="2005" name="Nature">
        <title>Sequencing of Aspergillus nidulans and comparative analysis with A. fumigatus and A. oryzae.</title>
        <authorList>
            <person name="Galagan J.E."/>
            <person name="Calvo S.E."/>
            <person name="Cuomo C."/>
            <person name="Ma L.J."/>
            <person name="Wortman J.R."/>
            <person name="Batzoglou S."/>
            <person name="Lee S.I."/>
            <person name="Basturkmen M."/>
            <person name="Spevak C.C."/>
            <person name="Clutterbuck J."/>
            <person name="Kapitonov V."/>
            <person name="Jurka J."/>
            <person name="Scazzocchio C."/>
            <person name="Farman M."/>
            <person name="Butler J."/>
            <person name="Purcell S."/>
            <person name="Harris S."/>
            <person name="Braus G.H."/>
            <person name="Draht O."/>
            <person name="Busch S."/>
            <person name="D'Enfert C."/>
            <person name="Bouchier C."/>
            <person name="Goldman G.H."/>
            <person name="Bell-Pedersen D."/>
            <person name="Griffiths-Jones S."/>
            <person name="Doonan J.H."/>
            <person name="Yu J."/>
            <person name="Vienken K."/>
            <person name="Pain A."/>
            <person name="Freitag M."/>
            <person name="Selker E.U."/>
            <person name="Archer D.B."/>
            <person name="Penalva M.A."/>
            <person name="Oakley B.R."/>
            <person name="Momany M."/>
            <person name="Tanaka T."/>
            <person name="Kumagai T."/>
            <person name="Asai K."/>
            <person name="Machida M."/>
            <person name="Nierman W.C."/>
            <person name="Denning D.W."/>
            <person name="Caddick M."/>
            <person name="Hynes M."/>
            <person name="Paoletti M."/>
            <person name="Fischer R."/>
            <person name="Miller B."/>
            <person name="Dyer P."/>
            <person name="Sachs M.S."/>
            <person name="Osmani S.A."/>
            <person name="Birren B.W."/>
        </authorList>
    </citation>
    <scope>NUCLEOTIDE SEQUENCE [LARGE SCALE GENOMIC DNA]</scope>
    <source>
        <strain evidence="3">FGSC A4 / ATCC 38163 / CBS 112.46 / NRRL 194 / M139</strain>
    </source>
</reference>
<dbReference type="OMA" id="RDDTSCM"/>
<dbReference type="STRING" id="227321.Q5BG38"/>
<dbReference type="EMBL" id="BN001308">
    <property type="protein sequence ID" value="CBF89375.1"/>
    <property type="molecule type" value="Genomic_DNA"/>
</dbReference>
<dbReference type="KEGG" id="ani:ANIA_00492"/>
<dbReference type="PANTHER" id="PTHR39603:SF1">
    <property type="entry name" value="CYANOVIRIN-N DOMAIN-CONTAINING PROTEIN"/>
    <property type="match status" value="1"/>
</dbReference>
<reference evidence="3" key="2">
    <citation type="journal article" date="2009" name="Fungal Genet. Biol.">
        <title>The 2008 update of the Aspergillus nidulans genome annotation: a community effort.</title>
        <authorList>
            <person name="Wortman J.R."/>
            <person name="Gilsenan J.M."/>
            <person name="Joardar V."/>
            <person name="Deegan J."/>
            <person name="Clutterbuck J."/>
            <person name="Andersen M.R."/>
            <person name="Archer D."/>
            <person name="Bencina M."/>
            <person name="Braus G."/>
            <person name="Coutinho P."/>
            <person name="von Dohren H."/>
            <person name="Doonan J."/>
            <person name="Driessen A.J."/>
            <person name="Durek P."/>
            <person name="Espeso E."/>
            <person name="Fekete E."/>
            <person name="Flipphi M."/>
            <person name="Estrada C.G."/>
            <person name="Geysens S."/>
            <person name="Goldman G."/>
            <person name="de Groot P.W."/>
            <person name="Hansen K."/>
            <person name="Harris S.D."/>
            <person name="Heinekamp T."/>
            <person name="Helmstaedt K."/>
            <person name="Henrissat B."/>
            <person name="Hofmann G."/>
            <person name="Homan T."/>
            <person name="Horio T."/>
            <person name="Horiuchi H."/>
            <person name="James S."/>
            <person name="Jones M."/>
            <person name="Karaffa L."/>
            <person name="Karanyi Z."/>
            <person name="Kato M."/>
            <person name="Keller N."/>
            <person name="Kelly D.E."/>
            <person name="Kiel J.A."/>
            <person name="Kim J.M."/>
            <person name="van der Klei I.J."/>
            <person name="Klis F.M."/>
            <person name="Kovalchuk A."/>
            <person name="Krasevec N."/>
            <person name="Kubicek C.P."/>
            <person name="Liu B."/>
            <person name="Maccabe A."/>
            <person name="Meyer V."/>
            <person name="Mirabito P."/>
            <person name="Miskei M."/>
            <person name="Mos M."/>
            <person name="Mullins J."/>
            <person name="Nelson D.R."/>
            <person name="Nielsen J."/>
            <person name="Oakley B.R."/>
            <person name="Osmani S.A."/>
            <person name="Pakula T."/>
            <person name="Paszewski A."/>
            <person name="Paulsen I."/>
            <person name="Pilsyk S."/>
            <person name="Pocsi I."/>
            <person name="Punt P.J."/>
            <person name="Ram A.F."/>
            <person name="Ren Q."/>
            <person name="Robellet X."/>
            <person name="Robson G."/>
            <person name="Seiboth B."/>
            <person name="van Solingen P."/>
            <person name="Specht T."/>
            <person name="Sun J."/>
            <person name="Taheri-Talesh N."/>
            <person name="Takeshita N."/>
            <person name="Ussery D."/>
            <person name="vanKuyk P.A."/>
            <person name="Visser H."/>
            <person name="van de Vondervoort P.J."/>
            <person name="de Vries R.P."/>
            <person name="Walton J."/>
            <person name="Xiang X."/>
            <person name="Xiong Y."/>
            <person name="Zeng A.P."/>
            <person name="Brandt B.W."/>
            <person name="Cornell M.J."/>
            <person name="van den Hondel C.A."/>
            <person name="Visser J."/>
            <person name="Oliver S.G."/>
            <person name="Turner G."/>
        </authorList>
    </citation>
    <scope>GENOME REANNOTATION</scope>
    <source>
        <strain evidence="3">FGSC A4 / ATCC 38163 / CBS 112.46 / NRRL 194 / M139</strain>
    </source>
</reference>
<dbReference type="Proteomes" id="UP000000560">
    <property type="component" value="Chromosome VIII"/>
</dbReference>
<evidence type="ECO:0000313" key="2">
    <source>
        <dbReference type="EMBL" id="CBF89375.1"/>
    </source>
</evidence>
<dbReference type="HOGENOM" id="CLU_1825255_0_0_1"/>
<evidence type="ECO:0000313" key="3">
    <source>
        <dbReference type="Proteomes" id="UP000000560"/>
    </source>
</evidence>
<name>Q5BG38_EMENI</name>